<name>A0AAV1QV71_9ROSI</name>
<feature type="non-terminal residue" evidence="1">
    <location>
        <position position="59"/>
    </location>
</feature>
<dbReference type="Proteomes" id="UP001314170">
    <property type="component" value="Unassembled WGS sequence"/>
</dbReference>
<evidence type="ECO:0000313" key="2">
    <source>
        <dbReference type="Proteomes" id="UP001314170"/>
    </source>
</evidence>
<sequence length="59" mass="7315">MVQWRDRRILSFTCKYSKHTTWPIDYPDYNSDLWIPSGKYYHLSINYGEVRAYYRIMSE</sequence>
<protein>
    <submittedName>
        <fullName evidence="1">Uncharacterized protein</fullName>
    </submittedName>
</protein>
<reference evidence="1 2" key="1">
    <citation type="submission" date="2024-01" db="EMBL/GenBank/DDBJ databases">
        <authorList>
            <person name="Waweru B."/>
        </authorList>
    </citation>
    <scope>NUCLEOTIDE SEQUENCE [LARGE SCALE GENOMIC DNA]</scope>
</reference>
<comment type="caution">
    <text evidence="1">The sequence shown here is derived from an EMBL/GenBank/DDBJ whole genome shotgun (WGS) entry which is preliminary data.</text>
</comment>
<organism evidence="1 2">
    <name type="scientific">Dovyalis caffra</name>
    <dbReference type="NCBI Taxonomy" id="77055"/>
    <lineage>
        <taxon>Eukaryota</taxon>
        <taxon>Viridiplantae</taxon>
        <taxon>Streptophyta</taxon>
        <taxon>Embryophyta</taxon>
        <taxon>Tracheophyta</taxon>
        <taxon>Spermatophyta</taxon>
        <taxon>Magnoliopsida</taxon>
        <taxon>eudicotyledons</taxon>
        <taxon>Gunneridae</taxon>
        <taxon>Pentapetalae</taxon>
        <taxon>rosids</taxon>
        <taxon>fabids</taxon>
        <taxon>Malpighiales</taxon>
        <taxon>Salicaceae</taxon>
        <taxon>Flacourtieae</taxon>
        <taxon>Dovyalis</taxon>
    </lineage>
</organism>
<evidence type="ECO:0000313" key="1">
    <source>
        <dbReference type="EMBL" id="CAK7324690.1"/>
    </source>
</evidence>
<accession>A0AAV1QV71</accession>
<gene>
    <name evidence="1" type="ORF">DCAF_LOCUS2349</name>
</gene>
<dbReference type="AlphaFoldDB" id="A0AAV1QV71"/>
<keyword evidence="2" id="KW-1185">Reference proteome</keyword>
<dbReference type="EMBL" id="CAWUPB010000521">
    <property type="protein sequence ID" value="CAK7324690.1"/>
    <property type="molecule type" value="Genomic_DNA"/>
</dbReference>
<proteinExistence type="predicted"/>